<keyword evidence="13" id="KW-0812">Transmembrane</keyword>
<evidence type="ECO:0000256" key="5">
    <source>
        <dbReference type="ARBA" id="ARBA00022827"/>
    </source>
</evidence>
<organism evidence="15 16">
    <name type="scientific">Magnusiomyces paraingens</name>
    <dbReference type="NCBI Taxonomy" id="2606893"/>
    <lineage>
        <taxon>Eukaryota</taxon>
        <taxon>Fungi</taxon>
        <taxon>Dikarya</taxon>
        <taxon>Ascomycota</taxon>
        <taxon>Saccharomycotina</taxon>
        <taxon>Dipodascomycetes</taxon>
        <taxon>Dipodascales</taxon>
        <taxon>Dipodascaceae</taxon>
        <taxon>Magnusiomyces</taxon>
    </lineage>
</organism>
<keyword evidence="16" id="KW-1185">Reference proteome</keyword>
<dbReference type="GO" id="GO:0005741">
    <property type="term" value="C:mitochondrial outer membrane"/>
    <property type="evidence" value="ECO:0007669"/>
    <property type="project" value="UniProtKB-SubCell"/>
</dbReference>
<dbReference type="EC" id="1.14.13.9" evidence="11"/>
<dbReference type="GO" id="GO:0070189">
    <property type="term" value="P:kynurenine metabolic process"/>
    <property type="evidence" value="ECO:0007669"/>
    <property type="project" value="TreeGrafter"/>
</dbReference>
<reference evidence="15 16" key="1">
    <citation type="submission" date="2019-09" db="EMBL/GenBank/DDBJ databases">
        <authorList>
            <person name="Brejova B."/>
        </authorList>
    </citation>
    <scope>NUCLEOTIDE SEQUENCE [LARGE SCALE GENOMIC DNA]</scope>
</reference>
<dbReference type="PANTHER" id="PTHR46028">
    <property type="entry name" value="KYNURENINE 3-MONOOXYGENASE"/>
    <property type="match status" value="1"/>
</dbReference>
<evidence type="ECO:0000313" key="16">
    <source>
        <dbReference type="Proteomes" id="UP000398389"/>
    </source>
</evidence>
<dbReference type="FunFam" id="3.50.50.60:FF:000129">
    <property type="entry name" value="Kynurenine 3-monooxygenase"/>
    <property type="match status" value="1"/>
</dbReference>
<evidence type="ECO:0000259" key="14">
    <source>
        <dbReference type="Pfam" id="PF01494"/>
    </source>
</evidence>
<comment type="cofactor">
    <cofactor evidence="1 11">
        <name>FAD</name>
        <dbReference type="ChEBI" id="CHEBI:57692"/>
    </cofactor>
</comment>
<comment type="subcellular location">
    <subcellularLocation>
        <location evidence="11">Mitochondrion outer membrane</location>
    </subcellularLocation>
</comment>
<keyword evidence="8 11" id="KW-0503">Monooxygenase</keyword>
<evidence type="ECO:0000256" key="3">
    <source>
        <dbReference type="ARBA" id="ARBA00022642"/>
    </source>
</evidence>
<comment type="function">
    <text evidence="11">Catalyzes the hydroxylation of L-kynurenine (L-Kyn) to form 3-hydroxy-L-kynurenine (L-3OHKyn). Required for synthesis of quinolinic acid.</text>
</comment>
<dbReference type="GO" id="GO:0019805">
    <property type="term" value="P:quinolinate biosynthetic process"/>
    <property type="evidence" value="ECO:0007669"/>
    <property type="project" value="UniProtKB-UniRule"/>
</dbReference>
<evidence type="ECO:0000256" key="9">
    <source>
        <dbReference type="ARBA" id="ARBA00023128"/>
    </source>
</evidence>
<evidence type="ECO:0000256" key="6">
    <source>
        <dbReference type="ARBA" id="ARBA00022857"/>
    </source>
</evidence>
<comment type="pathway">
    <text evidence="11">Cofactor biosynthesis; NAD(+) biosynthesis; quinolinate from L-kynurenine: step 1/3.</text>
</comment>
<feature type="compositionally biased region" description="Basic and acidic residues" evidence="12">
    <location>
        <begin position="42"/>
        <end position="61"/>
    </location>
</feature>
<keyword evidence="6 11" id="KW-0521">NADP</keyword>
<dbReference type="GO" id="GO:0004502">
    <property type="term" value="F:kynurenine 3-monooxygenase activity"/>
    <property type="evidence" value="ECO:0007669"/>
    <property type="project" value="UniProtKB-UniRule"/>
</dbReference>
<dbReference type="InterPro" id="IPR027545">
    <property type="entry name" value="Kynurenine_monooxygenase"/>
</dbReference>
<evidence type="ECO:0000256" key="12">
    <source>
        <dbReference type="SAM" id="MobiDB-lite"/>
    </source>
</evidence>
<proteinExistence type="inferred from homology"/>
<dbReference type="Gene3D" id="3.50.50.60">
    <property type="entry name" value="FAD/NAD(P)-binding domain"/>
    <property type="match status" value="1"/>
</dbReference>
<name>A0A5E8BIA9_9ASCO</name>
<evidence type="ECO:0000256" key="7">
    <source>
        <dbReference type="ARBA" id="ARBA00023002"/>
    </source>
</evidence>
<dbReference type="Proteomes" id="UP000398389">
    <property type="component" value="Unassembled WGS sequence"/>
</dbReference>
<keyword evidence="13" id="KW-1133">Transmembrane helix</keyword>
<keyword evidence="7 11" id="KW-0560">Oxidoreductase</keyword>
<evidence type="ECO:0000313" key="15">
    <source>
        <dbReference type="EMBL" id="VVT50622.1"/>
    </source>
</evidence>
<evidence type="ECO:0000256" key="13">
    <source>
        <dbReference type="SAM" id="Phobius"/>
    </source>
</evidence>
<dbReference type="Pfam" id="PF01494">
    <property type="entry name" value="FAD_binding_3"/>
    <property type="match status" value="1"/>
</dbReference>
<keyword evidence="4 11" id="KW-1000">Mitochondrion outer membrane</keyword>
<dbReference type="OrthoDB" id="10053569at2759"/>
<dbReference type="GO" id="GO:0043420">
    <property type="term" value="P:anthranilate metabolic process"/>
    <property type="evidence" value="ECO:0007669"/>
    <property type="project" value="UniProtKB-UniRule"/>
</dbReference>
<dbReference type="GO" id="GO:0006569">
    <property type="term" value="P:L-tryptophan catabolic process"/>
    <property type="evidence" value="ECO:0007669"/>
    <property type="project" value="UniProtKB-UniRule"/>
</dbReference>
<evidence type="ECO:0000256" key="10">
    <source>
        <dbReference type="ARBA" id="ARBA00047818"/>
    </source>
</evidence>
<gene>
    <name evidence="11" type="primary">BNA4</name>
    <name evidence="15" type="ORF">SAPINGB_P002825</name>
</gene>
<evidence type="ECO:0000256" key="8">
    <source>
        <dbReference type="ARBA" id="ARBA00023033"/>
    </source>
</evidence>
<keyword evidence="9 11" id="KW-0496">Mitochondrion</keyword>
<keyword evidence="3 11" id="KW-0662">Pyridine nucleotide biosynthesis</keyword>
<comment type="catalytic activity">
    <reaction evidence="10 11">
        <text>L-kynurenine + NADPH + O2 + H(+) = 3-hydroxy-L-kynurenine + NADP(+) + H2O</text>
        <dbReference type="Rhea" id="RHEA:20545"/>
        <dbReference type="ChEBI" id="CHEBI:15377"/>
        <dbReference type="ChEBI" id="CHEBI:15378"/>
        <dbReference type="ChEBI" id="CHEBI:15379"/>
        <dbReference type="ChEBI" id="CHEBI:57783"/>
        <dbReference type="ChEBI" id="CHEBI:57959"/>
        <dbReference type="ChEBI" id="CHEBI:58125"/>
        <dbReference type="ChEBI" id="CHEBI:58349"/>
        <dbReference type="EC" id="1.14.13.9"/>
    </reaction>
</comment>
<dbReference type="HAMAP" id="MF_01971">
    <property type="entry name" value="Kynurenine_monooxygenase"/>
    <property type="match status" value="1"/>
</dbReference>
<dbReference type="UniPathway" id="UPA00253">
    <property type="reaction ID" value="UER00328"/>
</dbReference>
<evidence type="ECO:0000256" key="1">
    <source>
        <dbReference type="ARBA" id="ARBA00001974"/>
    </source>
</evidence>
<dbReference type="GO" id="GO:0071949">
    <property type="term" value="F:FAD binding"/>
    <property type="evidence" value="ECO:0007669"/>
    <property type="project" value="InterPro"/>
</dbReference>
<dbReference type="InterPro" id="IPR036188">
    <property type="entry name" value="FAD/NAD-bd_sf"/>
</dbReference>
<comment type="similarity">
    <text evidence="11">Belongs to the aromatic-ring hydroxylase family. KMO subfamily.</text>
</comment>
<feature type="transmembrane region" description="Helical" evidence="13">
    <location>
        <begin position="532"/>
        <end position="552"/>
    </location>
</feature>
<feature type="domain" description="FAD-binding" evidence="14">
    <location>
        <begin position="89"/>
        <end position="464"/>
    </location>
</feature>
<sequence length="559" mass="63364">MSASGSSHFGDDIVMVDSIHYNGSEPQTPSAGSFHSSSFSSEDQKKQVISDDKPAIVKDEQSVPSPAPLKLYSPTSSDKELPPREIKTIAVIGAGLVGCVAALAFQKKGYKVKVFEGRPDARTPEQREIFSYRSINMAVSARGILTLDSIDQDMSDRVLQNLIPMHGRMIHDLAGDEISQKYGLYGEAINSIDRADLNRSLLDELDSSNIETYFNHKLVHASFEPKTKLTFTVDSEKPNDSKETAVFNDIDLVIGADGAHSKVRAQLGKYVRLNFSQEYIDSAYVELRIEPNKPKEDDDPVTFYNGDQKFKLDKNHLHIWPRHEYMLIALPNTDGSFTSTLFAPWSLLESLDSEEKWFDFFWTNFPDIFEKSLMTKESLIKAYHENPRGSLVCVRCSPYNYKDKAIILGDAAHSMVPFYGQGMNCGFEDVRVLMSLLDKHHFSFKKAFDEYSATRNKDLNAIVDLAMRNYIEMRHSVISMSYLLRKKLDNFLSKTFGNHWLPLYTMVTFRPDISYSEALRRETLQAKIVHNIVYYSTGILALTGVVTAIRIIRKLKIFS</sequence>
<dbReference type="SUPFAM" id="SSF51905">
    <property type="entry name" value="FAD/NAD(P)-binding domain"/>
    <property type="match status" value="1"/>
</dbReference>
<evidence type="ECO:0000256" key="4">
    <source>
        <dbReference type="ARBA" id="ARBA00022787"/>
    </source>
</evidence>
<dbReference type="EMBL" id="CABVLU010000002">
    <property type="protein sequence ID" value="VVT50622.1"/>
    <property type="molecule type" value="Genomic_DNA"/>
</dbReference>
<dbReference type="GO" id="GO:0034354">
    <property type="term" value="P:'de novo' NAD+ biosynthetic process from L-tryptophan"/>
    <property type="evidence" value="ECO:0007669"/>
    <property type="project" value="UniProtKB-UniRule"/>
</dbReference>
<keyword evidence="11 13" id="KW-0472">Membrane</keyword>
<evidence type="ECO:0000256" key="11">
    <source>
        <dbReference type="HAMAP-Rule" id="MF_03018"/>
    </source>
</evidence>
<evidence type="ECO:0000256" key="2">
    <source>
        <dbReference type="ARBA" id="ARBA00022630"/>
    </source>
</evidence>
<dbReference type="PRINTS" id="PR00420">
    <property type="entry name" value="RNGMNOXGNASE"/>
</dbReference>
<dbReference type="PANTHER" id="PTHR46028:SF2">
    <property type="entry name" value="KYNURENINE 3-MONOOXYGENASE"/>
    <property type="match status" value="1"/>
</dbReference>
<keyword evidence="5 11" id="KW-0274">FAD</keyword>
<accession>A0A5E8BIA9</accession>
<protein>
    <recommendedName>
        <fullName evidence="11">Kynurenine 3-monooxygenase</fullName>
        <ecNumber evidence="11">1.14.13.9</ecNumber>
    </recommendedName>
    <alternativeName>
        <fullName evidence="11">Biosynthesis of nicotinic acid protein 4</fullName>
    </alternativeName>
    <alternativeName>
        <fullName evidence="11">Kynurenine 3-hydroxylase</fullName>
    </alternativeName>
</protein>
<keyword evidence="2 11" id="KW-0285">Flavoprotein</keyword>
<dbReference type="InterPro" id="IPR002938">
    <property type="entry name" value="FAD-bd"/>
</dbReference>
<feature type="region of interest" description="Disordered" evidence="12">
    <location>
        <begin position="18"/>
        <end position="81"/>
    </location>
</feature>
<dbReference type="AlphaFoldDB" id="A0A5E8BIA9"/>